<dbReference type="AlphaFoldDB" id="A0A411MNV3"/>
<reference evidence="4 5" key="1">
    <citation type="submission" date="2019-02" db="EMBL/GenBank/DDBJ databases">
        <title>Complete genome sequence of Pseudomonas sp. SNU WT1 isolated from rainbow trout.</title>
        <authorList>
            <person name="Oh W.T."/>
            <person name="Park S.C."/>
        </authorList>
    </citation>
    <scope>NUCLEOTIDE SEQUENCE [LARGE SCALE GENOMIC DNA]</scope>
    <source>
        <strain evidence="4 5">SNU WT1</strain>
    </source>
</reference>
<keyword evidence="2 4" id="KW-0456">Lyase</keyword>
<dbReference type="GO" id="GO:0006635">
    <property type="term" value="P:fatty acid beta-oxidation"/>
    <property type="evidence" value="ECO:0007669"/>
    <property type="project" value="TreeGrafter"/>
</dbReference>
<evidence type="ECO:0000313" key="5">
    <source>
        <dbReference type="Proteomes" id="UP000291130"/>
    </source>
</evidence>
<dbReference type="InterPro" id="IPR014748">
    <property type="entry name" value="Enoyl-CoA_hydra_C"/>
</dbReference>
<dbReference type="GO" id="GO:0004300">
    <property type="term" value="F:enoyl-CoA hydratase activity"/>
    <property type="evidence" value="ECO:0007669"/>
    <property type="project" value="UniProtKB-EC"/>
</dbReference>
<dbReference type="CDD" id="cd06558">
    <property type="entry name" value="crotonase-like"/>
    <property type="match status" value="1"/>
</dbReference>
<keyword evidence="5" id="KW-1185">Reference proteome</keyword>
<gene>
    <name evidence="4" type="ORF">EXN22_23105</name>
</gene>
<proteinExistence type="inferred from homology"/>
<evidence type="ECO:0000313" key="4">
    <source>
        <dbReference type="EMBL" id="QBF28437.1"/>
    </source>
</evidence>
<organism evidence="4 5">
    <name type="scientific">Pseudomonas tructae</name>
    <dbReference type="NCBI Taxonomy" id="2518644"/>
    <lineage>
        <taxon>Bacteria</taxon>
        <taxon>Pseudomonadati</taxon>
        <taxon>Pseudomonadota</taxon>
        <taxon>Gammaproteobacteria</taxon>
        <taxon>Pseudomonadales</taxon>
        <taxon>Pseudomonadaceae</taxon>
        <taxon>Pseudomonas</taxon>
    </lineage>
</organism>
<dbReference type="Gene3D" id="1.10.12.10">
    <property type="entry name" value="Lyase 2-enoyl-coa Hydratase, Chain A, domain 2"/>
    <property type="match status" value="1"/>
</dbReference>
<dbReference type="Pfam" id="PF00378">
    <property type="entry name" value="ECH_1"/>
    <property type="match status" value="1"/>
</dbReference>
<dbReference type="Gene3D" id="3.90.226.10">
    <property type="entry name" value="2-enoyl-CoA Hydratase, Chain A, domain 1"/>
    <property type="match status" value="1"/>
</dbReference>
<comment type="similarity">
    <text evidence="1 3">Belongs to the enoyl-CoA hydratase/isomerase family.</text>
</comment>
<protein>
    <submittedName>
        <fullName evidence="4">Enoyl-CoA hydratase</fullName>
        <ecNumber evidence="4">4.2.1.17</ecNumber>
    </submittedName>
</protein>
<dbReference type="EC" id="4.2.1.17" evidence="4"/>
<dbReference type="InterPro" id="IPR018376">
    <property type="entry name" value="Enoyl-CoA_hyd/isom_CS"/>
</dbReference>
<dbReference type="PANTHER" id="PTHR11941:SF54">
    <property type="entry name" value="ENOYL-COA HYDRATASE, MITOCHONDRIAL"/>
    <property type="match status" value="1"/>
</dbReference>
<evidence type="ECO:0000256" key="1">
    <source>
        <dbReference type="ARBA" id="ARBA00005254"/>
    </source>
</evidence>
<sequence>MKFDYLQLEQIGAVALIRLNRPEVLNSLCCELAAELAGVLDRLEQDPGVRAVVLTGGDKVFAAGADIKAMRERSYMDVYTSDFVTVNWERMASFRKPSIAAVAGYALGGGCELALMCDMIIAADSARFGQPEIKLGTIPGAGGSQRLAHSIGKAKTMDLVLTGRTMDAEEAERCGLVSRRVSDQALLDEALQTAARIASYSGPVSMMAKEAVNRAFETTLSEGVRQERRLFHSTFAIEDQKEGMAAFAEKRAPQFMHR</sequence>
<dbReference type="EMBL" id="CP035952">
    <property type="protein sequence ID" value="QBF28437.1"/>
    <property type="molecule type" value="Genomic_DNA"/>
</dbReference>
<dbReference type="InterPro" id="IPR029045">
    <property type="entry name" value="ClpP/crotonase-like_dom_sf"/>
</dbReference>
<dbReference type="RefSeq" id="WP_130266235.1">
    <property type="nucleotide sequence ID" value="NZ_CP035952.1"/>
</dbReference>
<dbReference type="FunFam" id="1.10.12.10:FF:000001">
    <property type="entry name" value="Probable enoyl-CoA hydratase, mitochondrial"/>
    <property type="match status" value="1"/>
</dbReference>
<dbReference type="KEGG" id="ptk:EXN22_23105"/>
<dbReference type="PANTHER" id="PTHR11941">
    <property type="entry name" value="ENOYL-COA HYDRATASE-RELATED"/>
    <property type="match status" value="1"/>
</dbReference>
<dbReference type="FunFam" id="3.90.226.10:FF:000009">
    <property type="entry name" value="Carnitinyl-CoA dehydratase"/>
    <property type="match status" value="1"/>
</dbReference>
<evidence type="ECO:0000256" key="2">
    <source>
        <dbReference type="ARBA" id="ARBA00023239"/>
    </source>
</evidence>
<accession>A0A411MNV3</accession>
<dbReference type="Proteomes" id="UP000291130">
    <property type="component" value="Chromosome"/>
</dbReference>
<dbReference type="InterPro" id="IPR001753">
    <property type="entry name" value="Enoyl-CoA_hydra/iso"/>
</dbReference>
<name>A0A411MNV3_9PSED</name>
<evidence type="ECO:0000256" key="3">
    <source>
        <dbReference type="RuleBase" id="RU003707"/>
    </source>
</evidence>
<dbReference type="OrthoDB" id="9775794at2"/>
<dbReference type="PROSITE" id="PS00166">
    <property type="entry name" value="ENOYL_COA_HYDRATASE"/>
    <property type="match status" value="1"/>
</dbReference>
<dbReference type="SUPFAM" id="SSF52096">
    <property type="entry name" value="ClpP/crotonase"/>
    <property type="match status" value="1"/>
</dbReference>
<dbReference type="NCBIfam" id="NF004517">
    <property type="entry name" value="PRK05862.1"/>
    <property type="match status" value="1"/>
</dbReference>